<dbReference type="Proteomes" id="UP000238270">
    <property type="component" value="Unassembled WGS sequence"/>
</dbReference>
<name>A0A2S6Z1P2_9XANT</name>
<evidence type="ECO:0000313" key="3">
    <source>
        <dbReference type="Proteomes" id="UP000238270"/>
    </source>
</evidence>
<gene>
    <name evidence="2" type="ORF">XaplCFBP3122_16545</name>
</gene>
<accession>A0A2S6Z1P2</accession>
<feature type="compositionally biased region" description="Basic residues" evidence="1">
    <location>
        <begin position="35"/>
        <end position="50"/>
    </location>
</feature>
<evidence type="ECO:0000313" key="2">
    <source>
        <dbReference type="EMBL" id="PPT74512.1"/>
    </source>
</evidence>
<protein>
    <submittedName>
        <fullName evidence="2">Uncharacterized protein</fullName>
    </submittedName>
</protein>
<dbReference type="EMBL" id="MIGV01000024">
    <property type="protein sequence ID" value="PPT74512.1"/>
    <property type="molecule type" value="Genomic_DNA"/>
</dbReference>
<comment type="caution">
    <text evidence="2">The sequence shown here is derived from an EMBL/GenBank/DDBJ whole genome shotgun (WGS) entry which is preliminary data.</text>
</comment>
<evidence type="ECO:0000256" key="1">
    <source>
        <dbReference type="SAM" id="MobiDB-lite"/>
    </source>
</evidence>
<reference evidence="2 3" key="1">
    <citation type="submission" date="2016-08" db="EMBL/GenBank/DDBJ databases">
        <title>Evolution of the type three secretion system and type three effector repertoires in Xanthomonas.</title>
        <authorList>
            <person name="Merda D."/>
            <person name="Briand M."/>
            <person name="Bosis E."/>
            <person name="Rousseau C."/>
            <person name="Portier P."/>
            <person name="Jacques M.-A."/>
            <person name="Fischer-Le Saux M."/>
        </authorList>
    </citation>
    <scope>NUCLEOTIDE SEQUENCE [LARGE SCALE GENOMIC DNA]</scope>
    <source>
        <strain evidence="2 3">CFBP 3122</strain>
    </source>
</reference>
<feature type="region of interest" description="Disordered" evidence="1">
    <location>
        <begin position="19"/>
        <end position="62"/>
    </location>
</feature>
<proteinExistence type="predicted"/>
<sequence length="62" mass="6839">MSTAMLSRSTTTCVRAWHPRSAPHTRSVTPALHGAHTHCARRTATRRRSAKNGGETRSLNSR</sequence>
<dbReference type="AlphaFoldDB" id="A0A2S6Z1P2"/>
<organism evidence="2 3">
    <name type="scientific">Xanthomonas arboricola pv. populi</name>
    <dbReference type="NCBI Taxonomy" id="487823"/>
    <lineage>
        <taxon>Bacteria</taxon>
        <taxon>Pseudomonadati</taxon>
        <taxon>Pseudomonadota</taxon>
        <taxon>Gammaproteobacteria</taxon>
        <taxon>Lysobacterales</taxon>
        <taxon>Lysobacteraceae</taxon>
        <taxon>Xanthomonas</taxon>
    </lineage>
</organism>